<reference evidence="3" key="1">
    <citation type="submission" date="2016-10" db="EMBL/GenBank/DDBJ databases">
        <authorList>
            <person name="Varghese N."/>
            <person name="Submissions S."/>
        </authorList>
    </citation>
    <scope>NUCLEOTIDE SEQUENCE [LARGE SCALE GENOMIC DNA]</scope>
    <source>
        <strain evidence="3">DSM 10146</strain>
    </source>
</reference>
<evidence type="ECO:0000313" key="2">
    <source>
        <dbReference type="EMBL" id="SDE78724.1"/>
    </source>
</evidence>
<organism evidence="2 3">
    <name type="scientific">Salipiger thiooxidans</name>
    <dbReference type="NCBI Taxonomy" id="282683"/>
    <lineage>
        <taxon>Bacteria</taxon>
        <taxon>Pseudomonadati</taxon>
        <taxon>Pseudomonadota</taxon>
        <taxon>Alphaproteobacteria</taxon>
        <taxon>Rhodobacterales</taxon>
        <taxon>Roseobacteraceae</taxon>
        <taxon>Salipiger</taxon>
    </lineage>
</organism>
<gene>
    <name evidence="2" type="ORF">SAMN04488105_107267</name>
</gene>
<dbReference type="Gene3D" id="1.10.10.470">
    <property type="entry name" value="Maltooligosyl trehalose synthase, domain 4"/>
    <property type="match status" value="1"/>
</dbReference>
<dbReference type="Gene3D" id="1.10.150.200">
    <property type="entry name" value="Maltooligosyl trehalose synthase, domain 3"/>
    <property type="match status" value="1"/>
</dbReference>
<dbReference type="InterPro" id="IPR013797">
    <property type="entry name" value="Maltooligo_trehalose_synth_4"/>
</dbReference>
<evidence type="ECO:0000259" key="1">
    <source>
        <dbReference type="SMART" id="SM00642"/>
    </source>
</evidence>
<protein>
    <submittedName>
        <fullName evidence="2">Maltooligosyl trehalose synthase</fullName>
    </submittedName>
</protein>
<keyword evidence="3" id="KW-1185">Reference proteome</keyword>
<dbReference type="Proteomes" id="UP000198994">
    <property type="component" value="Unassembled WGS sequence"/>
</dbReference>
<accession>A0A1G7FS80</accession>
<dbReference type="Gene3D" id="3.20.20.80">
    <property type="entry name" value="Glycosidases"/>
    <property type="match status" value="1"/>
</dbReference>
<dbReference type="InterPro" id="IPR017853">
    <property type="entry name" value="GH"/>
</dbReference>
<dbReference type="Gene3D" id="3.30.1590.10">
    <property type="entry name" value="Maltooligosyl trehalose synthase, domain 2"/>
    <property type="match status" value="1"/>
</dbReference>
<proteinExistence type="predicted"/>
<dbReference type="AlphaFoldDB" id="A0A1G7FS80"/>
<evidence type="ECO:0000313" key="3">
    <source>
        <dbReference type="Proteomes" id="UP000198994"/>
    </source>
</evidence>
<dbReference type="Pfam" id="PF00128">
    <property type="entry name" value="Alpha-amylase"/>
    <property type="match status" value="1"/>
</dbReference>
<feature type="domain" description="Glycosyl hydrolase family 13 catalytic" evidence="1">
    <location>
        <begin position="4"/>
        <end position="678"/>
    </location>
</feature>
<dbReference type="GO" id="GO:0005992">
    <property type="term" value="P:trehalose biosynthetic process"/>
    <property type="evidence" value="ECO:0007669"/>
    <property type="project" value="TreeGrafter"/>
</dbReference>
<dbReference type="RefSeq" id="WP_089959675.1">
    <property type="nucleotide sequence ID" value="NZ_FNAV01000007.1"/>
</dbReference>
<dbReference type="EMBL" id="FNAV01000007">
    <property type="protein sequence ID" value="SDE78724.1"/>
    <property type="molecule type" value="Genomic_DNA"/>
</dbReference>
<sequence>MTPLVATYRLQLRQGVDFDRATELLPHIAELGVSHLYLSPIFTAEGGSTHGYDVANPAEIDPVLGGRSGYERLAAAARSQRLGIVLDLVPNHTVLSPENPWLHDALVHGAASPYARYFDVDWTAGLILPILPEPIDEMIRGGAFEIDRDAMRLHWDGGWLPLAPESAGAHGIADTLERQHWQLRHWERERKRLTHRRFFNVTTLIGMRIEKREVFDAMMALPLQLVRGGLADGLRIDHVDGLADPKQYLQRLRAAVGPDVPVWIEKILTGEEELRDWPVTGTTGYEANDRITRLLMDGTGLDLLDSIWRGATGARGDYAAACREAREQILSHELSAELGEMTRRVEAALAEQGMAVAEDGLRATLRALLVAFPRYRSYLDDEGATAEDEALLAQTVAEAGARLDDTRILDAVHRLLLSPAGPAGEAVLRRFQQVTGAVVAKAQEDTAFYRHTRCLAEAEVGSEPDAPPLSPGEFEAWCNDRLQHWPGALALGSSHDTKRAEDARARLIALTHRPECAAILWQDAEALDAPHPPDTSTRWYVLQSALALWEPDRDDLEERLAAHLEKALREAKEVTQWHDPDEAAEAQAGDSARALLADWRTHAPDALRELVRVGESLSLTQLALRCMIPGVPDIYQGTETGLFALTDPDNRAPLDPAAPVNIFGARKRELLRELLSLRRQHREVFAQGACRLEQDGDALRLIREHRDDAVVLRFARDGSILPEALATRRTADARHNG</sequence>
<dbReference type="PANTHER" id="PTHR10357">
    <property type="entry name" value="ALPHA-AMYLASE FAMILY MEMBER"/>
    <property type="match status" value="1"/>
</dbReference>
<dbReference type="GO" id="GO:0047470">
    <property type="term" value="F:(1,4)-alpha-D-glucan 1-alpha-D-glucosylmutase activity"/>
    <property type="evidence" value="ECO:0007669"/>
    <property type="project" value="TreeGrafter"/>
</dbReference>
<dbReference type="SMART" id="SM00642">
    <property type="entry name" value="Aamy"/>
    <property type="match status" value="1"/>
</dbReference>
<dbReference type="OrthoDB" id="9761577at2"/>
<dbReference type="NCBIfam" id="TIGR02401">
    <property type="entry name" value="trehalose_TreY"/>
    <property type="match status" value="1"/>
</dbReference>
<dbReference type="SUPFAM" id="SSF51445">
    <property type="entry name" value="(Trans)glycosidases"/>
    <property type="match status" value="1"/>
</dbReference>
<dbReference type="InterPro" id="IPR012767">
    <property type="entry name" value="Trehalose_TreY"/>
</dbReference>
<dbReference type="STRING" id="282683.SAMN04488105_107267"/>
<dbReference type="InterPro" id="IPR006047">
    <property type="entry name" value="GH13_cat_dom"/>
</dbReference>
<name>A0A1G7FS80_9RHOB</name>
<dbReference type="GO" id="GO:0030980">
    <property type="term" value="P:alpha-glucan catabolic process"/>
    <property type="evidence" value="ECO:0007669"/>
    <property type="project" value="TreeGrafter"/>
</dbReference>
<dbReference type="PANTHER" id="PTHR10357:SF216">
    <property type="entry name" value="MALTOOLIGOSYL TREHALOSE SYNTHASE-RELATED"/>
    <property type="match status" value="1"/>
</dbReference>
<dbReference type="CDD" id="cd11336">
    <property type="entry name" value="AmyAc_MTSase"/>
    <property type="match status" value="1"/>
</dbReference>